<proteinExistence type="predicted"/>
<evidence type="ECO:0000313" key="6">
    <source>
        <dbReference type="EMBL" id="EFA83412.1"/>
    </source>
</evidence>
<dbReference type="PROSITE" id="PS50089">
    <property type="entry name" value="ZF_RING_2"/>
    <property type="match status" value="1"/>
</dbReference>
<keyword evidence="3" id="KW-0479">Metal-binding</keyword>
<keyword evidence="7" id="KW-1185">Reference proteome</keyword>
<dbReference type="InterPro" id="IPR044865">
    <property type="entry name" value="MRH_dom"/>
</dbReference>
<evidence type="ECO:0000256" key="3">
    <source>
        <dbReference type="PROSITE-ProRule" id="PRU00175"/>
    </source>
</evidence>
<feature type="domain" description="RING-type" evidence="4">
    <location>
        <begin position="227"/>
        <end position="260"/>
    </location>
</feature>
<dbReference type="Gene3D" id="2.70.130.10">
    <property type="entry name" value="Mannose-6-phosphate receptor binding domain"/>
    <property type="match status" value="1"/>
</dbReference>
<evidence type="ECO:0000313" key="7">
    <source>
        <dbReference type="Proteomes" id="UP000001396"/>
    </source>
</evidence>
<name>D3B547_HETP5</name>
<dbReference type="FunCoup" id="D3B547">
    <property type="interactions" value="171"/>
</dbReference>
<dbReference type="InterPro" id="IPR013083">
    <property type="entry name" value="Znf_RING/FYVE/PHD"/>
</dbReference>
<keyword evidence="3" id="KW-0863">Zinc-finger</keyword>
<dbReference type="SUPFAM" id="SSF50911">
    <property type="entry name" value="Mannose 6-phosphate receptor domain"/>
    <property type="match status" value="1"/>
</dbReference>
<organism evidence="6 7">
    <name type="scientific">Heterostelium pallidum (strain ATCC 26659 / Pp 5 / PN500)</name>
    <name type="common">Cellular slime mold</name>
    <name type="synonym">Polysphondylium pallidum</name>
    <dbReference type="NCBI Taxonomy" id="670386"/>
    <lineage>
        <taxon>Eukaryota</taxon>
        <taxon>Amoebozoa</taxon>
        <taxon>Evosea</taxon>
        <taxon>Eumycetozoa</taxon>
        <taxon>Dictyostelia</taxon>
        <taxon>Acytosteliales</taxon>
        <taxon>Acytosteliaceae</taxon>
        <taxon>Heterostelium</taxon>
    </lineage>
</organism>
<keyword evidence="1" id="KW-0732">Signal</keyword>
<dbReference type="AlphaFoldDB" id="D3B547"/>
<feature type="domain" description="MRH" evidence="5">
    <location>
        <begin position="33"/>
        <end position="165"/>
    </location>
</feature>
<evidence type="ECO:0000256" key="2">
    <source>
        <dbReference type="ARBA" id="ARBA00023157"/>
    </source>
</evidence>
<protein>
    <recommendedName>
        <fullName evidence="8">RING-type domain-containing protein</fullName>
    </recommendedName>
</protein>
<dbReference type="RefSeq" id="XP_020435529.1">
    <property type="nucleotide sequence ID" value="XM_020574487.1"/>
</dbReference>
<dbReference type="Gene3D" id="3.30.40.10">
    <property type="entry name" value="Zinc/RING finger domain, C3HC4 (zinc finger)"/>
    <property type="match status" value="1"/>
</dbReference>
<evidence type="ECO:0008006" key="8">
    <source>
        <dbReference type="Google" id="ProtNLM"/>
    </source>
</evidence>
<dbReference type="Proteomes" id="UP000001396">
    <property type="component" value="Unassembled WGS sequence"/>
</dbReference>
<evidence type="ECO:0000259" key="4">
    <source>
        <dbReference type="PROSITE" id="PS50089"/>
    </source>
</evidence>
<evidence type="ECO:0000256" key="1">
    <source>
        <dbReference type="ARBA" id="ARBA00022729"/>
    </source>
</evidence>
<dbReference type="InterPro" id="IPR001841">
    <property type="entry name" value="Znf_RING"/>
</dbReference>
<dbReference type="InterPro" id="IPR009011">
    <property type="entry name" value="Man6P_isomerase_rcpt-bd_dom_sf"/>
</dbReference>
<gene>
    <name evidence="6" type="ORF">PPL_03558</name>
</gene>
<dbReference type="GeneID" id="31359045"/>
<dbReference type="Pfam" id="PF13920">
    <property type="entry name" value="zf-C3HC4_3"/>
    <property type="match status" value="1"/>
</dbReference>
<keyword evidence="2" id="KW-1015">Disulfide bond</keyword>
<accession>D3B547</accession>
<dbReference type="InParanoid" id="D3B547"/>
<evidence type="ECO:0000259" key="5">
    <source>
        <dbReference type="PROSITE" id="PS51914"/>
    </source>
</evidence>
<dbReference type="EMBL" id="ADBJ01000015">
    <property type="protein sequence ID" value="EFA83412.1"/>
    <property type="molecule type" value="Genomic_DNA"/>
</dbReference>
<comment type="caution">
    <text evidence="6">The sequence shown here is derived from an EMBL/GenBank/DDBJ whole genome shotgun (WGS) entry which is preliminary data.</text>
</comment>
<sequence length="309" mass="34590">MKIVKFNLYRDCVLGNETNDIEGIMPVSNIFSDICSIPIVSLNYNYDLSKLRYKLFTYESNNLVYYVNLCSNYTSPCLPQDSVCMTPKDNVHNVSDLAYSSTLDISSNGVEGLTFYYSGGQCFSSRYNTTIIMICNDGGNSQIVDILVNGCQTKIIIESEYACGSYIDPSSSSGCIYSIGKMFTRCCRDRNESNNYQPISEASSSSHTEKIQHEYTDGKLSQQGELCTICCENKVNTVLLNCGHAVLCVECTEKLTKCPLYSKSKELDNNHSMDDNLLLLCFPPEAFKTLFPMCFASLTNLKYNYTSTL</sequence>
<dbReference type="GO" id="GO:0008270">
    <property type="term" value="F:zinc ion binding"/>
    <property type="evidence" value="ECO:0007669"/>
    <property type="project" value="UniProtKB-KW"/>
</dbReference>
<dbReference type="PROSITE" id="PS51914">
    <property type="entry name" value="MRH"/>
    <property type="match status" value="1"/>
</dbReference>
<reference evidence="6 7" key="1">
    <citation type="journal article" date="2011" name="Genome Res.">
        <title>Phylogeny-wide analysis of social amoeba genomes highlights ancient origins for complex intercellular communication.</title>
        <authorList>
            <person name="Heidel A.J."/>
            <person name="Lawal H.M."/>
            <person name="Felder M."/>
            <person name="Schilde C."/>
            <person name="Helps N.R."/>
            <person name="Tunggal B."/>
            <person name="Rivero F."/>
            <person name="John U."/>
            <person name="Schleicher M."/>
            <person name="Eichinger L."/>
            <person name="Platzer M."/>
            <person name="Noegel A.A."/>
            <person name="Schaap P."/>
            <person name="Gloeckner G."/>
        </authorList>
    </citation>
    <scope>NUCLEOTIDE SEQUENCE [LARGE SCALE GENOMIC DNA]</scope>
    <source>
        <strain evidence="7">ATCC 26659 / Pp 5 / PN500</strain>
    </source>
</reference>
<keyword evidence="3" id="KW-0862">Zinc</keyword>